<dbReference type="AlphaFoldDB" id="A0AAD3TJ65"/>
<name>A0AAD3TJ65_NEPGR</name>
<sequence>MEDTVGGDSGSEVVVEEGHRLNASTAMPSEVLRGPPCSKFARASLGRKRLCVCEGARSLTCYTRVLTRSPRRWSAMSSPPWLRYSWAWSGSAI</sequence>
<comment type="caution">
    <text evidence="1">The sequence shown here is derived from an EMBL/GenBank/DDBJ whole genome shotgun (WGS) entry which is preliminary data.</text>
</comment>
<evidence type="ECO:0000313" key="1">
    <source>
        <dbReference type="EMBL" id="GMH29961.1"/>
    </source>
</evidence>
<keyword evidence="2" id="KW-1185">Reference proteome</keyword>
<proteinExistence type="predicted"/>
<organism evidence="1 2">
    <name type="scientific">Nepenthes gracilis</name>
    <name type="common">Slender pitcher plant</name>
    <dbReference type="NCBI Taxonomy" id="150966"/>
    <lineage>
        <taxon>Eukaryota</taxon>
        <taxon>Viridiplantae</taxon>
        <taxon>Streptophyta</taxon>
        <taxon>Embryophyta</taxon>
        <taxon>Tracheophyta</taxon>
        <taxon>Spermatophyta</taxon>
        <taxon>Magnoliopsida</taxon>
        <taxon>eudicotyledons</taxon>
        <taxon>Gunneridae</taxon>
        <taxon>Pentapetalae</taxon>
        <taxon>Caryophyllales</taxon>
        <taxon>Nepenthaceae</taxon>
        <taxon>Nepenthes</taxon>
    </lineage>
</organism>
<dbReference type="EMBL" id="BSYO01000037">
    <property type="protein sequence ID" value="GMH29961.1"/>
    <property type="molecule type" value="Genomic_DNA"/>
</dbReference>
<gene>
    <name evidence="1" type="ORF">Nepgr_031804</name>
</gene>
<reference evidence="1" key="1">
    <citation type="submission" date="2023-05" db="EMBL/GenBank/DDBJ databases">
        <title>Nepenthes gracilis genome sequencing.</title>
        <authorList>
            <person name="Fukushima K."/>
        </authorList>
    </citation>
    <scope>NUCLEOTIDE SEQUENCE</scope>
    <source>
        <strain evidence="1">SING2019-196</strain>
    </source>
</reference>
<evidence type="ECO:0000313" key="2">
    <source>
        <dbReference type="Proteomes" id="UP001279734"/>
    </source>
</evidence>
<dbReference type="Proteomes" id="UP001279734">
    <property type="component" value="Unassembled WGS sequence"/>
</dbReference>
<accession>A0AAD3TJ65</accession>
<protein>
    <submittedName>
        <fullName evidence="1">Uncharacterized protein</fullName>
    </submittedName>
</protein>